<reference evidence="1 2" key="1">
    <citation type="submission" date="2014-02" db="EMBL/GenBank/DDBJ databases">
        <title>Transposable element dynamics among asymbiotic and ectomycorrhizal Amanita fungi.</title>
        <authorList>
            <consortium name="DOE Joint Genome Institute"/>
            <person name="Hess J."/>
            <person name="Skrede I."/>
            <person name="Wolfe B."/>
            <person name="LaButti K."/>
            <person name="Ohm R.A."/>
            <person name="Grigoriev I.V."/>
            <person name="Pringle A."/>
        </authorList>
    </citation>
    <scope>NUCLEOTIDE SEQUENCE [LARGE SCALE GENOMIC DNA]</scope>
    <source>
        <strain evidence="1 2">SKay4041</strain>
    </source>
</reference>
<organism evidence="1 2">
    <name type="scientific">Amanita thiersii Skay4041</name>
    <dbReference type="NCBI Taxonomy" id="703135"/>
    <lineage>
        <taxon>Eukaryota</taxon>
        <taxon>Fungi</taxon>
        <taxon>Dikarya</taxon>
        <taxon>Basidiomycota</taxon>
        <taxon>Agaricomycotina</taxon>
        <taxon>Agaricomycetes</taxon>
        <taxon>Agaricomycetidae</taxon>
        <taxon>Agaricales</taxon>
        <taxon>Pluteineae</taxon>
        <taxon>Amanitaceae</taxon>
        <taxon>Amanita</taxon>
    </lineage>
</organism>
<evidence type="ECO:0000313" key="1">
    <source>
        <dbReference type="EMBL" id="PFH47876.1"/>
    </source>
</evidence>
<protein>
    <submittedName>
        <fullName evidence="1">Uncharacterized protein</fullName>
    </submittedName>
</protein>
<gene>
    <name evidence="1" type="ORF">AMATHDRAFT_49980</name>
</gene>
<dbReference type="AlphaFoldDB" id="A0A2A9NJD4"/>
<evidence type="ECO:0000313" key="2">
    <source>
        <dbReference type="Proteomes" id="UP000242287"/>
    </source>
</evidence>
<sequence>MWRWENTMALYTPKVPVSVGRFYERFPYFNLANPNDPKSGLTRLGPLETLDEAGVAGRPEKDLHTLALPIEGVVSPSHSIFDDLPSSDIPDEYEDLLSLHWEDVTRYDRPEYLDLVRNSIMPGEPFRTTFSFLDTMDKRTYRNCIRDLFSCGSRK</sequence>
<name>A0A2A9NJD4_9AGAR</name>
<proteinExistence type="predicted"/>
<accession>A0A2A9NJD4</accession>
<keyword evidence="2" id="KW-1185">Reference proteome</keyword>
<dbReference type="EMBL" id="KZ302087">
    <property type="protein sequence ID" value="PFH47876.1"/>
    <property type="molecule type" value="Genomic_DNA"/>
</dbReference>
<dbReference type="Proteomes" id="UP000242287">
    <property type="component" value="Unassembled WGS sequence"/>
</dbReference>